<evidence type="ECO:0000259" key="2">
    <source>
        <dbReference type="Pfam" id="PF10592"/>
    </source>
</evidence>
<protein>
    <recommendedName>
        <fullName evidence="2">Abortive phage infection protein C-terminal domain-containing protein</fullName>
    </recommendedName>
</protein>
<gene>
    <name evidence="3" type="ORF">FGF66_07815</name>
</gene>
<accession>A0A5C4S5S7</accession>
<dbReference type="Pfam" id="PF10592">
    <property type="entry name" value="AIPR"/>
    <property type="match status" value="1"/>
</dbReference>
<organism evidence="3 4">
    <name type="scientific">Chlorobaculum thiosulfatiphilum</name>
    <name type="common">Chlorobium limicola f.sp. thiosulfatophilum</name>
    <dbReference type="NCBI Taxonomy" id="115852"/>
    <lineage>
        <taxon>Bacteria</taxon>
        <taxon>Pseudomonadati</taxon>
        <taxon>Chlorobiota</taxon>
        <taxon>Chlorobiia</taxon>
        <taxon>Chlorobiales</taxon>
        <taxon>Chlorobiaceae</taxon>
        <taxon>Chlorobaculum</taxon>
    </lineage>
</organism>
<name>A0A5C4S5S7_CHLTI</name>
<proteinExistence type="predicted"/>
<feature type="compositionally biased region" description="Polar residues" evidence="1">
    <location>
        <begin position="1"/>
        <end position="13"/>
    </location>
</feature>
<dbReference type="Proteomes" id="UP000308271">
    <property type="component" value="Unassembled WGS sequence"/>
</dbReference>
<dbReference type="InterPro" id="IPR018891">
    <property type="entry name" value="AIPR_C"/>
</dbReference>
<evidence type="ECO:0000313" key="3">
    <source>
        <dbReference type="EMBL" id="TNJ38645.1"/>
    </source>
</evidence>
<evidence type="ECO:0000256" key="1">
    <source>
        <dbReference type="SAM" id="MobiDB-lite"/>
    </source>
</evidence>
<keyword evidence="4" id="KW-1185">Reference proteome</keyword>
<comment type="caution">
    <text evidence="3">The sequence shown here is derived from an EMBL/GenBank/DDBJ whole genome shotgun (WGS) entry which is preliminary data.</text>
</comment>
<feature type="domain" description="Abortive phage infection protein C-terminal" evidence="2">
    <location>
        <begin position="254"/>
        <end position="403"/>
    </location>
</feature>
<evidence type="ECO:0000313" key="4">
    <source>
        <dbReference type="Proteomes" id="UP000308271"/>
    </source>
</evidence>
<reference evidence="3 4" key="1">
    <citation type="submission" date="2019-05" db="EMBL/GenBank/DDBJ databases">
        <title>Draft Whole-Genome sequence of the green sulfur bacterium Chlorobaculum thiosulfatiphilum DSM 249.</title>
        <authorList>
            <person name="Meyer T.E."/>
            <person name="Kyndt J.A."/>
        </authorList>
    </citation>
    <scope>NUCLEOTIDE SEQUENCE [LARGE SCALE GENOMIC DNA]</scope>
    <source>
        <strain evidence="3 4">DSM 249</strain>
    </source>
</reference>
<sequence>MSSTTPAAKNTKLTAEPKNRHERRRPMKVKDLNHNAFSERELKPYEKRAPDFSGRFIRWFLENIYRLEEIDADDACVDAKHDKGVDAIYVDDVAETVHIIQAKTKTKDNAEFGDTEIKEFYGTLQQFASKNKIDEVYSETKNDKLKQTISRTGLASKVDSGYDVLGVFISNARANDDAKAILAKLPKIELFDAETIANDYVDLNVDGGIKGSYYFDVSDSDVIKYDAGGAAARLFLAPALNLLKMDGIADGSLFEQNVRLALGNTKVNKGLRQSIKEKGEHKNFPLYHNGINVLCGKIVSETEKRIEVEDYVVVNGAQSLTSLMAEKSKITDDLKILVKLIETKGDTALSQRITTNSNNQNAIKARDLKSNHNIQQRLKAEVSAASNDNVAYEIKQGETNKGKTVLKNESAGLILLAMDLAQPWSCHQKYKVMDELHADIFGRPTVTGARIVGYWECFKAVESALDAIEDKHFAHYNLTKYFLAYAVVSLIRTKPEGVAMLDNMKGILTSGRLSELVEIIGVLAKSLAFDLNAEILDENAEAFDYKNELKSPSWCKKISARLVAQYSKDVMRKKAEAIDDLCSALSVAK</sequence>
<dbReference type="AlphaFoldDB" id="A0A5C4S5S7"/>
<dbReference type="OrthoDB" id="9806213at2"/>
<dbReference type="EMBL" id="VDCH01000015">
    <property type="protein sequence ID" value="TNJ38645.1"/>
    <property type="molecule type" value="Genomic_DNA"/>
</dbReference>
<feature type="region of interest" description="Disordered" evidence="1">
    <location>
        <begin position="1"/>
        <end position="28"/>
    </location>
</feature>